<evidence type="ECO:0000256" key="3">
    <source>
        <dbReference type="ARBA" id="ARBA00022777"/>
    </source>
</evidence>
<dbReference type="GO" id="GO:0009229">
    <property type="term" value="P:thiamine diphosphate biosynthetic process"/>
    <property type="evidence" value="ECO:0007669"/>
    <property type="project" value="InterPro"/>
</dbReference>
<dbReference type="AlphaFoldDB" id="A0A841PJI7"/>
<evidence type="ECO:0000256" key="2">
    <source>
        <dbReference type="ARBA" id="ARBA00022741"/>
    </source>
</evidence>
<keyword evidence="4" id="KW-0067">ATP-binding</keyword>
<sequence>MRIGAITGTLHHLKHEWRASNKGKVIVANQEDLSENYLEQMLRRGVKAVVNGQTSMTGHFDHRGVQRLLEAGIPVFDVKSSNGLMNLHQGRKARITNHTLYMRDAYGVWKPAASLTGYDHERVERLKQRAASLRSNTFKDFYRNSTDEANKQLSTFLKLMTQAGATAIGNRPLLIVAPTSNVERVLLYTKRYFKRIKPFIIAVDTACRKVYRAGLKPDVILGDFTYVDEQDLTSDSLLVIPTTPEEKHHASVTKLQRLQLSYTTCSGFGGLEETAILYARSVSNGTIFMLGSGTNMEEAMGQGRSEIGVQALMHLWFGSEIVDVKGVSKFMDPSINPHKLDWLATRRTTSGADGWL</sequence>
<keyword evidence="2" id="KW-0547">Nucleotide-binding</keyword>
<keyword evidence="1" id="KW-0808">Transferase</keyword>
<accession>A0A841PJI7</accession>
<dbReference type="InterPro" id="IPR036759">
    <property type="entry name" value="TPK_catalytic_sf"/>
</dbReference>
<keyword evidence="6" id="KW-1185">Reference proteome</keyword>
<reference evidence="5 6" key="1">
    <citation type="submission" date="2020-08" db="EMBL/GenBank/DDBJ databases">
        <title>Genomic Encyclopedia of Type Strains, Phase IV (KMG-IV): sequencing the most valuable type-strain genomes for metagenomic binning, comparative biology and taxonomic classification.</title>
        <authorList>
            <person name="Goeker M."/>
        </authorList>
    </citation>
    <scope>NUCLEOTIDE SEQUENCE [LARGE SCALE GENOMIC DNA]</scope>
    <source>
        <strain evidence="5 6">DSM 21769</strain>
    </source>
</reference>
<evidence type="ECO:0000256" key="4">
    <source>
        <dbReference type="ARBA" id="ARBA00022840"/>
    </source>
</evidence>
<name>A0A841PJI7_9BACL</name>
<evidence type="ECO:0000256" key="1">
    <source>
        <dbReference type="ARBA" id="ARBA00022679"/>
    </source>
</evidence>
<dbReference type="GO" id="GO:0005524">
    <property type="term" value="F:ATP binding"/>
    <property type="evidence" value="ECO:0007669"/>
    <property type="project" value="UniProtKB-KW"/>
</dbReference>
<dbReference type="SUPFAM" id="SSF63999">
    <property type="entry name" value="Thiamin pyrophosphokinase, catalytic domain"/>
    <property type="match status" value="1"/>
</dbReference>
<comment type="caution">
    <text evidence="5">The sequence shown here is derived from an EMBL/GenBank/DDBJ whole genome shotgun (WGS) entry which is preliminary data.</text>
</comment>
<gene>
    <name evidence="5" type="ORF">HNR44_000889</name>
</gene>
<dbReference type="InterPro" id="IPR047795">
    <property type="entry name" value="Put_SteA-like"/>
</dbReference>
<protein>
    <submittedName>
        <fullName evidence="5">Putative membrane-anchored protein</fullName>
    </submittedName>
</protein>
<dbReference type="EMBL" id="JACHHJ010000001">
    <property type="protein sequence ID" value="MBB6448940.1"/>
    <property type="molecule type" value="Genomic_DNA"/>
</dbReference>
<dbReference type="RefSeq" id="WP_184402880.1">
    <property type="nucleotide sequence ID" value="NZ_JACHHJ010000001.1"/>
</dbReference>
<proteinExistence type="predicted"/>
<evidence type="ECO:0000313" key="6">
    <source>
        <dbReference type="Proteomes" id="UP000568839"/>
    </source>
</evidence>
<dbReference type="GO" id="GO:0016301">
    <property type="term" value="F:kinase activity"/>
    <property type="evidence" value="ECO:0007669"/>
    <property type="project" value="UniProtKB-KW"/>
</dbReference>
<dbReference type="NCBIfam" id="NF040608">
    <property type="entry name" value="division_SteA"/>
    <property type="match status" value="1"/>
</dbReference>
<dbReference type="GO" id="GO:0004788">
    <property type="term" value="F:thiamine diphosphokinase activity"/>
    <property type="evidence" value="ECO:0007669"/>
    <property type="project" value="InterPro"/>
</dbReference>
<organism evidence="5 6">
    <name type="scientific">Geomicrobium halophilum</name>
    <dbReference type="NCBI Taxonomy" id="549000"/>
    <lineage>
        <taxon>Bacteria</taxon>
        <taxon>Bacillati</taxon>
        <taxon>Bacillota</taxon>
        <taxon>Bacilli</taxon>
        <taxon>Bacillales</taxon>
        <taxon>Geomicrobium</taxon>
    </lineage>
</organism>
<dbReference type="Proteomes" id="UP000568839">
    <property type="component" value="Unassembled WGS sequence"/>
</dbReference>
<evidence type="ECO:0000313" key="5">
    <source>
        <dbReference type="EMBL" id="MBB6448940.1"/>
    </source>
</evidence>
<keyword evidence="3" id="KW-0418">Kinase</keyword>